<evidence type="ECO:0000313" key="2">
    <source>
        <dbReference type="EMBL" id="ACB76658.1"/>
    </source>
</evidence>
<protein>
    <submittedName>
        <fullName evidence="2">Uncharacterized protein</fullName>
    </submittedName>
</protein>
<dbReference type="KEGG" id="ote:Oter_3381"/>
<dbReference type="RefSeq" id="WP_012376187.1">
    <property type="nucleotide sequence ID" value="NC_010571.1"/>
</dbReference>
<evidence type="ECO:0000256" key="1">
    <source>
        <dbReference type="SAM" id="MobiDB-lite"/>
    </source>
</evidence>
<proteinExistence type="predicted"/>
<dbReference type="STRING" id="452637.Oter_3381"/>
<dbReference type="Proteomes" id="UP000007013">
    <property type="component" value="Chromosome"/>
</dbReference>
<feature type="region of interest" description="Disordered" evidence="1">
    <location>
        <begin position="145"/>
        <end position="170"/>
    </location>
</feature>
<sequence>MHPRARVTYFRDLWPAACRAQRWDRRDDDVRRAVVLECMRQVRGPQVTTSSPRFGADETTALFTYLRFLARQDSLDASAAWDECKRDYRSFNRARNADFHERETYGAAGSRKLQRDRFAKRKTAAGEPLDSIDPEETRKRHITMAQRHRDKLNREKRAQAPRTMAEQARSVPPLGAIIILPPPAAPEPADEIYQDAEPAYVPPAGHPF</sequence>
<reference evidence="2 3" key="1">
    <citation type="journal article" date="2011" name="J. Bacteriol.">
        <title>Genome sequence of the verrucomicrobium Opitutus terrae PB90-1, an abundant inhabitant of rice paddy soil ecosystems.</title>
        <authorList>
            <person name="van Passel M.W."/>
            <person name="Kant R."/>
            <person name="Palva A."/>
            <person name="Copeland A."/>
            <person name="Lucas S."/>
            <person name="Lapidus A."/>
            <person name="Glavina del Rio T."/>
            <person name="Pitluck S."/>
            <person name="Goltsman E."/>
            <person name="Clum A."/>
            <person name="Sun H."/>
            <person name="Schmutz J."/>
            <person name="Larimer F.W."/>
            <person name="Land M.L."/>
            <person name="Hauser L."/>
            <person name="Kyrpides N."/>
            <person name="Mikhailova N."/>
            <person name="Richardson P.P."/>
            <person name="Janssen P.H."/>
            <person name="de Vos W.M."/>
            <person name="Smidt H."/>
        </authorList>
    </citation>
    <scope>NUCLEOTIDE SEQUENCE [LARGE SCALE GENOMIC DNA]</scope>
    <source>
        <strain evidence="3">DSM 11246 / JCM 15787 / PB90-1</strain>
    </source>
</reference>
<dbReference type="HOGENOM" id="CLU_1319858_0_0_0"/>
<organism evidence="2 3">
    <name type="scientific">Opitutus terrae (strain DSM 11246 / JCM 15787 / PB90-1)</name>
    <dbReference type="NCBI Taxonomy" id="452637"/>
    <lineage>
        <taxon>Bacteria</taxon>
        <taxon>Pseudomonadati</taxon>
        <taxon>Verrucomicrobiota</taxon>
        <taxon>Opitutia</taxon>
        <taxon>Opitutales</taxon>
        <taxon>Opitutaceae</taxon>
        <taxon>Opitutus</taxon>
    </lineage>
</organism>
<evidence type="ECO:0000313" key="3">
    <source>
        <dbReference type="Proteomes" id="UP000007013"/>
    </source>
</evidence>
<accession>B1ZU96</accession>
<gene>
    <name evidence="2" type="ordered locus">Oter_3381</name>
</gene>
<dbReference type="AlphaFoldDB" id="B1ZU96"/>
<dbReference type="EMBL" id="CP001032">
    <property type="protein sequence ID" value="ACB76658.1"/>
    <property type="molecule type" value="Genomic_DNA"/>
</dbReference>
<keyword evidence="3" id="KW-1185">Reference proteome</keyword>
<name>B1ZU96_OPITP</name>